<dbReference type="SUPFAM" id="SSF55785">
    <property type="entry name" value="PYP-like sensor domain (PAS domain)"/>
    <property type="match status" value="2"/>
</dbReference>
<dbReference type="Proteomes" id="UP000885936">
    <property type="component" value="Unassembled WGS sequence"/>
</dbReference>
<evidence type="ECO:0000256" key="3">
    <source>
        <dbReference type="PROSITE-ProRule" id="PRU00284"/>
    </source>
</evidence>
<dbReference type="Pfam" id="PF08448">
    <property type="entry name" value="PAS_4"/>
    <property type="match status" value="1"/>
</dbReference>
<dbReference type="Gene3D" id="1.20.120.1530">
    <property type="match status" value="1"/>
</dbReference>
<dbReference type="SMART" id="SM00086">
    <property type="entry name" value="PAC"/>
    <property type="match status" value="2"/>
</dbReference>
<feature type="domain" description="PAS" evidence="6">
    <location>
        <begin position="119"/>
        <end position="163"/>
    </location>
</feature>
<evidence type="ECO:0000256" key="2">
    <source>
        <dbReference type="ARBA" id="ARBA00029447"/>
    </source>
</evidence>
<proteinExistence type="inferred from homology"/>
<dbReference type="EMBL" id="DRIE01000028">
    <property type="protein sequence ID" value="HEC56589.1"/>
    <property type="molecule type" value="Genomic_DNA"/>
</dbReference>
<feature type="domain" description="PAC" evidence="7">
    <location>
        <begin position="318"/>
        <end position="369"/>
    </location>
</feature>
<dbReference type="GO" id="GO:0016020">
    <property type="term" value="C:membrane"/>
    <property type="evidence" value="ECO:0007669"/>
    <property type="project" value="InterPro"/>
</dbReference>
<keyword evidence="11" id="KW-1185">Reference proteome</keyword>
<evidence type="ECO:0000313" key="9">
    <source>
        <dbReference type="EMBL" id="HEC56589.1"/>
    </source>
</evidence>
<sequence>MAGKKRSTKDVSVSSLTSPDEETLEEKVARLEKENAELKKRADEEYRRQAENLRRALDDVTAMKNATLGFTSEVNRVAEEMRSGNLSARIEVDGMSGDFRRAGELLNEIFNAMHEAIESQKKYEAILNSLQDAIFLVNSEREIIEWSGRAEELTGYSAEEAIGMKGYEIFGLEGECKVCESVTKCFETRKPMPDVETMFERRDGTKLSISSSASPILDARGEVTAVTVVVRDISEFKAAIEDAKRKLDYLDNMPTMMGVCDLDGTLIFANRAPVEALGAKLEDVTGVKHWENDWFTYSPELQEKIKSFVLGAARGESFEEEIDIQTRDGLLPVRYTAGPLFDENGEIYSVIVTATPIVEQRKAMEKIREQQEYLQRSTDRLGEAVSQVAAGDLTVRLEKEQDDEIGAIFDAFNELVASIASIVRSAYDAAHKVNSTAQELSASAQEMTSSMDQVASGSQQVAEGSQKLAELAQKTAENVNAIAKLVEEAGENILESNKQGEEAVKSSSEVQERAREAMEGFRMIEDEIRKTAESIREMNQSIKKVGELGNVITEVANQTNMLALNAAIEAARAGEAGKGFAVVADAVKNLAEQVKSAARESINAVEEINEVGERTLEISAETDRSAKEGGEILETALKGVSEVAGAINQITRMIGGIAERSKRIDESVKEILQGIEEVASIAEESASASEESSASVEEQTAAIEELTASTQTLANLSENLIRELDRFKLN</sequence>
<reference evidence="10 11" key="1">
    <citation type="submission" date="2016-05" db="EMBL/GenBank/DDBJ databases">
        <title>Microbial consortia oxidize butane by reversing methanogenesis.</title>
        <authorList>
            <person name="Laso-Perez R."/>
            <person name="Richter M."/>
            <person name="Wegener G."/>
            <person name="Musat F."/>
        </authorList>
    </citation>
    <scope>NUCLEOTIDE SEQUENCE [LARGE SCALE GENOMIC DNA]</scope>
    <source>
        <strain evidence="10">BOX1</strain>
    </source>
</reference>
<protein>
    <submittedName>
        <fullName evidence="10">Methyl-accepting chemotaxis protein</fullName>
    </submittedName>
    <submittedName>
        <fullName evidence="9">PAS domain S-box protein</fullName>
    </submittedName>
</protein>
<dbReference type="CDD" id="cd00130">
    <property type="entry name" value="PAS"/>
    <property type="match status" value="2"/>
</dbReference>
<organism evidence="10 11">
    <name type="scientific">Candidatus Syntropharchaeum butanivorans</name>
    <dbReference type="NCBI Taxonomy" id="1839936"/>
    <lineage>
        <taxon>Archaea</taxon>
        <taxon>Methanobacteriati</taxon>
        <taxon>Methanobacteriota</taxon>
        <taxon>Stenosarchaea group</taxon>
        <taxon>Methanomicrobia</taxon>
        <taxon>Methanosarcinales</taxon>
        <taxon>ANME-2 cluster</taxon>
        <taxon>Candidatus Syntropharchaeum</taxon>
    </lineage>
</organism>
<evidence type="ECO:0000256" key="4">
    <source>
        <dbReference type="SAM" id="MobiDB-lite"/>
    </source>
</evidence>
<dbReference type="Pfam" id="PF00015">
    <property type="entry name" value="MCPsignal"/>
    <property type="match status" value="1"/>
</dbReference>
<dbReference type="InterPro" id="IPR013767">
    <property type="entry name" value="PAS_fold"/>
</dbReference>
<evidence type="ECO:0000259" key="6">
    <source>
        <dbReference type="PROSITE" id="PS50112"/>
    </source>
</evidence>
<dbReference type="PROSITE" id="PS50112">
    <property type="entry name" value="PAS"/>
    <property type="match status" value="1"/>
</dbReference>
<evidence type="ECO:0000259" key="8">
    <source>
        <dbReference type="PROSITE" id="PS50885"/>
    </source>
</evidence>
<dbReference type="Pfam" id="PF00672">
    <property type="entry name" value="HAMP"/>
    <property type="match status" value="1"/>
</dbReference>
<feature type="region of interest" description="Disordered" evidence="4">
    <location>
        <begin position="1"/>
        <end position="26"/>
    </location>
</feature>
<name>A0A1F2P4Y5_9EURY</name>
<dbReference type="NCBIfam" id="TIGR00229">
    <property type="entry name" value="sensory_box"/>
    <property type="match status" value="2"/>
</dbReference>
<keyword evidence="1 3" id="KW-0807">Transducer</keyword>
<dbReference type="EMBL" id="LYOR01000006">
    <property type="protein sequence ID" value="OFV65841.1"/>
    <property type="molecule type" value="Genomic_DNA"/>
</dbReference>
<accession>A0A1F2P4Y5</accession>
<dbReference type="SMART" id="SM00283">
    <property type="entry name" value="MA"/>
    <property type="match status" value="1"/>
</dbReference>
<comment type="caution">
    <text evidence="10">The sequence shown here is derived from an EMBL/GenBank/DDBJ whole genome shotgun (WGS) entry which is preliminary data.</text>
</comment>
<dbReference type="PANTHER" id="PTHR32089:SF112">
    <property type="entry name" value="LYSOZYME-LIKE PROTEIN-RELATED"/>
    <property type="match status" value="1"/>
</dbReference>
<dbReference type="STRING" id="1839936.SBU_001250"/>
<dbReference type="Gene3D" id="1.10.8.500">
    <property type="entry name" value="HAMP domain in histidine kinase"/>
    <property type="match status" value="1"/>
</dbReference>
<feature type="domain" description="HAMP" evidence="8">
    <location>
        <begin position="372"/>
        <end position="424"/>
    </location>
</feature>
<dbReference type="Gene3D" id="3.30.450.20">
    <property type="entry name" value="PAS domain"/>
    <property type="match status" value="2"/>
</dbReference>
<evidence type="ECO:0000259" key="5">
    <source>
        <dbReference type="PROSITE" id="PS50111"/>
    </source>
</evidence>
<dbReference type="InterPro" id="IPR000014">
    <property type="entry name" value="PAS"/>
</dbReference>
<dbReference type="SMART" id="SM00304">
    <property type="entry name" value="HAMP"/>
    <property type="match status" value="2"/>
</dbReference>
<evidence type="ECO:0000313" key="10">
    <source>
        <dbReference type="EMBL" id="OFV65841.1"/>
    </source>
</evidence>
<dbReference type="InterPro" id="IPR001610">
    <property type="entry name" value="PAC"/>
</dbReference>
<dbReference type="SMART" id="SM00091">
    <property type="entry name" value="PAS"/>
    <property type="match status" value="2"/>
</dbReference>
<dbReference type="Proteomes" id="UP000185779">
    <property type="component" value="Unassembled WGS sequence"/>
</dbReference>
<dbReference type="PATRIC" id="fig|1839936.3.peg.1265"/>
<dbReference type="Gene3D" id="1.10.287.950">
    <property type="entry name" value="Methyl-accepting chemotaxis protein"/>
    <property type="match status" value="1"/>
</dbReference>
<dbReference type="PANTHER" id="PTHR32089">
    <property type="entry name" value="METHYL-ACCEPTING CHEMOTAXIS PROTEIN MCPB"/>
    <property type="match status" value="1"/>
</dbReference>
<dbReference type="InterPro" id="IPR003660">
    <property type="entry name" value="HAMP_dom"/>
</dbReference>
<dbReference type="InterPro" id="IPR000700">
    <property type="entry name" value="PAS-assoc_C"/>
</dbReference>
<dbReference type="PROSITE" id="PS50111">
    <property type="entry name" value="CHEMOTAXIS_TRANSDUC_2"/>
    <property type="match status" value="1"/>
</dbReference>
<dbReference type="PROSITE" id="PS50885">
    <property type="entry name" value="HAMP"/>
    <property type="match status" value="2"/>
</dbReference>
<dbReference type="InterPro" id="IPR013656">
    <property type="entry name" value="PAS_4"/>
</dbReference>
<feature type="domain" description="Methyl-accepting transducer" evidence="5">
    <location>
        <begin position="443"/>
        <end position="700"/>
    </location>
</feature>
<dbReference type="SUPFAM" id="SSF58104">
    <property type="entry name" value="Methyl-accepting chemotaxis protein (MCP) signaling domain"/>
    <property type="match status" value="1"/>
</dbReference>
<gene>
    <name evidence="9" type="ORF">ENI32_01695</name>
    <name evidence="10" type="ORF">SBU_001250</name>
</gene>
<feature type="domain" description="HAMP" evidence="8">
    <location>
        <begin position="73"/>
        <end position="118"/>
    </location>
</feature>
<comment type="similarity">
    <text evidence="2">Belongs to the methyl-accepting chemotaxis (MCP) protein family.</text>
</comment>
<evidence type="ECO:0000313" key="11">
    <source>
        <dbReference type="Proteomes" id="UP000185779"/>
    </source>
</evidence>
<dbReference type="Pfam" id="PF00989">
    <property type="entry name" value="PAS"/>
    <property type="match status" value="1"/>
</dbReference>
<evidence type="ECO:0000256" key="1">
    <source>
        <dbReference type="ARBA" id="ARBA00023224"/>
    </source>
</evidence>
<dbReference type="GO" id="GO:0007165">
    <property type="term" value="P:signal transduction"/>
    <property type="evidence" value="ECO:0007669"/>
    <property type="project" value="UniProtKB-KW"/>
</dbReference>
<dbReference type="PROSITE" id="PS50113">
    <property type="entry name" value="PAC"/>
    <property type="match status" value="2"/>
</dbReference>
<dbReference type="GO" id="GO:0006355">
    <property type="term" value="P:regulation of DNA-templated transcription"/>
    <property type="evidence" value="ECO:0007669"/>
    <property type="project" value="InterPro"/>
</dbReference>
<reference evidence="9" key="2">
    <citation type="journal article" date="2020" name="mSystems">
        <title>Genome- and Community-Level Interaction Insights into Carbon Utilization and Element Cycling Functions of Hydrothermarchaeota in Hydrothermal Sediment.</title>
        <authorList>
            <person name="Zhou Z."/>
            <person name="Liu Y."/>
            <person name="Xu W."/>
            <person name="Pan J."/>
            <person name="Luo Z.H."/>
            <person name="Li M."/>
        </authorList>
    </citation>
    <scope>NUCLEOTIDE SEQUENCE [LARGE SCALE GENOMIC DNA]</scope>
    <source>
        <strain evidence="9">HyVt-386</strain>
    </source>
</reference>
<dbReference type="InterPro" id="IPR004089">
    <property type="entry name" value="MCPsignal_dom"/>
</dbReference>
<evidence type="ECO:0000259" key="7">
    <source>
        <dbReference type="PROSITE" id="PS50113"/>
    </source>
</evidence>
<dbReference type="CDD" id="cd06225">
    <property type="entry name" value="HAMP"/>
    <property type="match status" value="1"/>
</dbReference>
<feature type="domain" description="PAC" evidence="7">
    <location>
        <begin position="193"/>
        <end position="245"/>
    </location>
</feature>
<dbReference type="AlphaFoldDB" id="A0A1F2P4Y5"/>
<dbReference type="InterPro" id="IPR035965">
    <property type="entry name" value="PAS-like_dom_sf"/>
</dbReference>